<evidence type="ECO:0008006" key="4">
    <source>
        <dbReference type="Google" id="ProtNLM"/>
    </source>
</evidence>
<evidence type="ECO:0000256" key="1">
    <source>
        <dbReference type="SAM" id="SignalP"/>
    </source>
</evidence>
<gene>
    <name evidence="2" type="ORF">LP092_08630</name>
</gene>
<reference evidence="2" key="1">
    <citation type="journal article" date="2022" name="BMC Microbiol.">
        <title>Whole genome sequencing of Moraxella bovis strains from North America reveals two genotypes with different genetic determinants.</title>
        <authorList>
            <person name="Wynn E.L."/>
            <person name="Hille M.M."/>
            <person name="Loy J.D."/>
            <person name="Schuller G."/>
            <person name="Kuhn K.L."/>
            <person name="Dickey A.M."/>
            <person name="Bono J.L."/>
            <person name="Clawson M.L."/>
        </authorList>
    </citation>
    <scope>NUCLEOTIDE SEQUENCE</scope>
    <source>
        <strain evidence="2">SAM102599</strain>
    </source>
</reference>
<evidence type="ECO:0000313" key="3">
    <source>
        <dbReference type="Proteomes" id="UP001163632"/>
    </source>
</evidence>
<sequence length="113" mass="12362">MLRVFKFFAITTVLLVVSGCGSTSNYAGCIVENMEGVQNEKAAAAVRRLCGEKYPKRYDGLEVGVGNGWFGGTTRDECVATKGKTVLDERGSRNVFRACRCLYGEPDYDGQEC</sequence>
<organism evidence="2 3">
    <name type="scientific">Moraxella bovis</name>
    <dbReference type="NCBI Taxonomy" id="476"/>
    <lineage>
        <taxon>Bacteria</taxon>
        <taxon>Pseudomonadati</taxon>
        <taxon>Pseudomonadota</taxon>
        <taxon>Gammaproteobacteria</taxon>
        <taxon>Moraxellales</taxon>
        <taxon>Moraxellaceae</taxon>
        <taxon>Moraxella</taxon>
    </lineage>
</organism>
<accession>A0ABY6M337</accession>
<dbReference type="PROSITE" id="PS51257">
    <property type="entry name" value="PROKAR_LIPOPROTEIN"/>
    <property type="match status" value="1"/>
</dbReference>
<protein>
    <recommendedName>
        <fullName evidence="4">Lipoprotein</fullName>
    </recommendedName>
</protein>
<proteinExistence type="predicted"/>
<keyword evidence="1" id="KW-0732">Signal</keyword>
<keyword evidence="3" id="KW-1185">Reference proteome</keyword>
<dbReference type="Proteomes" id="UP001163632">
    <property type="component" value="Chromosome"/>
</dbReference>
<evidence type="ECO:0000313" key="2">
    <source>
        <dbReference type="EMBL" id="UZA02062.1"/>
    </source>
</evidence>
<feature type="signal peptide" evidence="1">
    <location>
        <begin position="1"/>
        <end position="27"/>
    </location>
</feature>
<dbReference type="RefSeq" id="WP_264684434.1">
    <property type="nucleotide sequence ID" value="NZ_CP087798.1"/>
</dbReference>
<name>A0ABY6M337_MORBO</name>
<dbReference type="EMBL" id="CP087830">
    <property type="protein sequence ID" value="UZA02062.1"/>
    <property type="molecule type" value="Genomic_DNA"/>
</dbReference>
<feature type="chain" id="PRO_5045622463" description="Lipoprotein" evidence="1">
    <location>
        <begin position="28"/>
        <end position="113"/>
    </location>
</feature>